<evidence type="ECO:0000259" key="1">
    <source>
        <dbReference type="Pfam" id="PF08410"/>
    </source>
</evidence>
<name>A0A2S9X3R7_9NEIS</name>
<feature type="domain" description="DUF1737" evidence="1">
    <location>
        <begin position="34"/>
        <end position="79"/>
    </location>
</feature>
<dbReference type="Pfam" id="PF08410">
    <property type="entry name" value="DUF1737"/>
    <property type="match status" value="1"/>
</dbReference>
<dbReference type="InterPro" id="IPR013619">
    <property type="entry name" value="DUF1737"/>
</dbReference>
<comment type="caution">
    <text evidence="2">The sequence shown here is derived from an EMBL/GenBank/DDBJ whole genome shotgun (WGS) entry which is preliminary data.</text>
</comment>
<organism evidence="2 3">
    <name type="scientific">Chromobacterium amazonense</name>
    <dbReference type="NCBI Taxonomy" id="1382803"/>
    <lineage>
        <taxon>Bacteria</taxon>
        <taxon>Pseudomonadati</taxon>
        <taxon>Pseudomonadota</taxon>
        <taxon>Betaproteobacteria</taxon>
        <taxon>Neisseriales</taxon>
        <taxon>Chromobacteriaceae</taxon>
        <taxon>Chromobacterium</taxon>
    </lineage>
</organism>
<sequence>MTSAWHKVSESVLFRSGVSMAQDASRLPPDGLPAYRLLTGPDDSAFCKRVSEALALGYRLYGSPAATFNGERVIVAQAVLWPGADHAAD</sequence>
<proteinExistence type="predicted"/>
<evidence type="ECO:0000313" key="3">
    <source>
        <dbReference type="Proteomes" id="UP000239469"/>
    </source>
</evidence>
<dbReference type="EMBL" id="MTBD01000026">
    <property type="protein sequence ID" value="PRP70368.1"/>
    <property type="molecule type" value="Genomic_DNA"/>
</dbReference>
<dbReference type="AlphaFoldDB" id="A0A2S9X3R7"/>
<protein>
    <submittedName>
        <fullName evidence="2">DUF1737 domain-containing protein</fullName>
    </submittedName>
</protein>
<reference evidence="2 3" key="1">
    <citation type="submission" date="2017-01" db="EMBL/GenBank/DDBJ databases">
        <title>New insights into the genetic diversity of Chromobacterium isolated from tropical freshwater lake.</title>
        <authorList>
            <person name="Santos A.B."/>
            <person name="Nascimento A.M."/>
            <person name="Da Silva P.C."/>
        </authorList>
    </citation>
    <scope>NUCLEOTIDE SEQUENCE [LARGE SCALE GENOMIC DNA]</scope>
    <source>
        <strain evidence="2 3">56AF</strain>
    </source>
</reference>
<gene>
    <name evidence="2" type="ORF">BUE93_11995</name>
</gene>
<dbReference type="Proteomes" id="UP000239469">
    <property type="component" value="Unassembled WGS sequence"/>
</dbReference>
<evidence type="ECO:0000313" key="2">
    <source>
        <dbReference type="EMBL" id="PRP70368.1"/>
    </source>
</evidence>
<accession>A0A2S9X3R7</accession>